<evidence type="ECO:0000256" key="1">
    <source>
        <dbReference type="SAM" id="SignalP"/>
    </source>
</evidence>
<dbReference type="OrthoDB" id="7056323at2"/>
<gene>
    <name evidence="2" type="ORF">BOW51_01785</name>
</gene>
<keyword evidence="1" id="KW-0732">Signal</keyword>
<keyword evidence="3" id="KW-1185">Reference proteome</keyword>
<comment type="caution">
    <text evidence="2">The sequence shown here is derived from an EMBL/GenBank/DDBJ whole genome shotgun (WGS) entry which is preliminary data.</text>
</comment>
<accession>A0A1T2KXI3</accession>
<sequence>MYKRVGLIALVLLGGCSQANEVNMNPGLWEWRSEIEMPGMPMKMPPTVYQQCITREDLVPKEGGDNQDCELSEMETTGDTVSWRMTCSGPAGQVASVGKMTYAGDSAMGEVSVDAGGMKMLSRTSGQRVGDCP</sequence>
<dbReference type="AlphaFoldDB" id="A0A1T2KXI3"/>
<proteinExistence type="predicted"/>
<dbReference type="PROSITE" id="PS51257">
    <property type="entry name" value="PROKAR_LIPOPROTEIN"/>
    <property type="match status" value="1"/>
</dbReference>
<dbReference type="EMBL" id="MPRJ01000007">
    <property type="protein sequence ID" value="OOZ37568.1"/>
    <property type="molecule type" value="Genomic_DNA"/>
</dbReference>
<organism evidence="2 3">
    <name type="scientific">Solemya velesiana gill symbiont</name>
    <dbReference type="NCBI Taxonomy" id="1918948"/>
    <lineage>
        <taxon>Bacteria</taxon>
        <taxon>Pseudomonadati</taxon>
        <taxon>Pseudomonadota</taxon>
        <taxon>Gammaproteobacteria</taxon>
        <taxon>sulfur-oxidizing symbionts</taxon>
    </lineage>
</organism>
<evidence type="ECO:0000313" key="2">
    <source>
        <dbReference type="EMBL" id="OOZ37568.1"/>
    </source>
</evidence>
<evidence type="ECO:0008006" key="4">
    <source>
        <dbReference type="Google" id="ProtNLM"/>
    </source>
</evidence>
<feature type="signal peptide" evidence="1">
    <location>
        <begin position="1"/>
        <end position="19"/>
    </location>
</feature>
<dbReference type="Proteomes" id="UP000190896">
    <property type="component" value="Unassembled WGS sequence"/>
</dbReference>
<dbReference type="RefSeq" id="WP_078485817.1">
    <property type="nucleotide sequence ID" value="NZ_MPRJ01000007.1"/>
</dbReference>
<name>A0A1T2KXI3_9GAMM</name>
<feature type="chain" id="PRO_5010580383" description="DUF3617 domain-containing protein" evidence="1">
    <location>
        <begin position="20"/>
        <end position="133"/>
    </location>
</feature>
<reference evidence="2 3" key="1">
    <citation type="submission" date="2016-11" db="EMBL/GenBank/DDBJ databases">
        <title>Mixed transmission modes and dynamic genome evolution in an obligate animal-bacterial symbiosis.</title>
        <authorList>
            <person name="Russell S.L."/>
            <person name="Corbett-Detig R.B."/>
            <person name="Cavanaugh C.M."/>
        </authorList>
    </citation>
    <scope>NUCLEOTIDE SEQUENCE [LARGE SCALE GENOMIC DNA]</scope>
    <source>
        <strain evidence="2">Se-Cadez</strain>
    </source>
</reference>
<dbReference type="Pfam" id="PF12276">
    <property type="entry name" value="DUF3617"/>
    <property type="match status" value="1"/>
</dbReference>
<dbReference type="InterPro" id="IPR022061">
    <property type="entry name" value="DUF3617"/>
</dbReference>
<protein>
    <recommendedName>
        <fullName evidence="4">DUF3617 domain-containing protein</fullName>
    </recommendedName>
</protein>
<evidence type="ECO:0000313" key="3">
    <source>
        <dbReference type="Proteomes" id="UP000190896"/>
    </source>
</evidence>